<dbReference type="InterPro" id="IPR036397">
    <property type="entry name" value="RNaseH_sf"/>
</dbReference>
<dbReference type="CDD" id="cd09276">
    <property type="entry name" value="Rnase_HI_RT_non_LTR"/>
    <property type="match status" value="1"/>
</dbReference>
<accession>A0A4Y2SC35</accession>
<dbReference type="EMBL" id="BGPR01020643">
    <property type="protein sequence ID" value="GBN85146.1"/>
    <property type="molecule type" value="Genomic_DNA"/>
</dbReference>
<dbReference type="InterPro" id="IPR002156">
    <property type="entry name" value="RNaseH_domain"/>
</dbReference>
<dbReference type="PROSITE" id="PS50879">
    <property type="entry name" value="RNASE_H_1"/>
    <property type="match status" value="1"/>
</dbReference>
<dbReference type="GO" id="GO:0003676">
    <property type="term" value="F:nucleic acid binding"/>
    <property type="evidence" value="ECO:0007669"/>
    <property type="project" value="InterPro"/>
</dbReference>
<protein>
    <recommendedName>
        <fullName evidence="1">RNase H type-1 domain-containing protein</fullName>
    </recommendedName>
</protein>
<dbReference type="AlphaFoldDB" id="A0A4Y2SC35"/>
<gene>
    <name evidence="2" type="ORF">AVEN_241340_1</name>
</gene>
<feature type="domain" description="RNase H type-1" evidence="1">
    <location>
        <begin position="76"/>
        <end position="204"/>
    </location>
</feature>
<evidence type="ECO:0000259" key="1">
    <source>
        <dbReference type="PROSITE" id="PS50879"/>
    </source>
</evidence>
<sequence>MNFLPDASHWYLRYGDEKLPYKARSRFPAGHKNGVELNYLSEGSSHVPSIMGFLMRRPQYPNYDFGAAGSFCPHWMIRQDGVYTDGSKIDGNVGFSVCIFEGNSLLPVYCYKWNIFNSVFKAELADIDFASGSALDKNVKIKIFTDSKSSIEALKSANIKSNFVLSVKEHLYNAKDLVSLVWVKAHAGSPGNELADHIAKIASFWGTETYIPAPYSFVKRTCNDLLIGEWNNYWTNSVSGRRTKDFFPSVNLDFLINNKYAIYFLTNHRPFPAYLSRFKILDNPNCICSQFGDADHHVSSCIYTKGHHLILPTISTSTYWFNILCRKQFCVNRLNTIFEISRKICDDL</sequence>
<organism evidence="2 3">
    <name type="scientific">Araneus ventricosus</name>
    <name type="common">Orbweaver spider</name>
    <name type="synonym">Epeira ventricosa</name>
    <dbReference type="NCBI Taxonomy" id="182803"/>
    <lineage>
        <taxon>Eukaryota</taxon>
        <taxon>Metazoa</taxon>
        <taxon>Ecdysozoa</taxon>
        <taxon>Arthropoda</taxon>
        <taxon>Chelicerata</taxon>
        <taxon>Arachnida</taxon>
        <taxon>Araneae</taxon>
        <taxon>Araneomorphae</taxon>
        <taxon>Entelegynae</taxon>
        <taxon>Araneoidea</taxon>
        <taxon>Araneidae</taxon>
        <taxon>Araneus</taxon>
    </lineage>
</organism>
<dbReference type="OrthoDB" id="6437652at2759"/>
<dbReference type="GO" id="GO:0004523">
    <property type="term" value="F:RNA-DNA hybrid ribonuclease activity"/>
    <property type="evidence" value="ECO:0007669"/>
    <property type="project" value="InterPro"/>
</dbReference>
<dbReference type="SUPFAM" id="SSF53098">
    <property type="entry name" value="Ribonuclease H-like"/>
    <property type="match status" value="1"/>
</dbReference>
<evidence type="ECO:0000313" key="2">
    <source>
        <dbReference type="EMBL" id="GBN85146.1"/>
    </source>
</evidence>
<dbReference type="InterPro" id="IPR012337">
    <property type="entry name" value="RNaseH-like_sf"/>
</dbReference>
<keyword evidence="3" id="KW-1185">Reference proteome</keyword>
<evidence type="ECO:0000313" key="3">
    <source>
        <dbReference type="Proteomes" id="UP000499080"/>
    </source>
</evidence>
<reference evidence="2 3" key="1">
    <citation type="journal article" date="2019" name="Sci. Rep.">
        <title>Orb-weaving spider Araneus ventricosus genome elucidates the spidroin gene catalogue.</title>
        <authorList>
            <person name="Kono N."/>
            <person name="Nakamura H."/>
            <person name="Ohtoshi R."/>
            <person name="Moran D.A.P."/>
            <person name="Shinohara A."/>
            <person name="Yoshida Y."/>
            <person name="Fujiwara M."/>
            <person name="Mori M."/>
            <person name="Tomita M."/>
            <person name="Arakawa K."/>
        </authorList>
    </citation>
    <scope>NUCLEOTIDE SEQUENCE [LARGE SCALE GENOMIC DNA]</scope>
</reference>
<proteinExistence type="predicted"/>
<dbReference type="Pfam" id="PF00075">
    <property type="entry name" value="RNase_H"/>
    <property type="match status" value="1"/>
</dbReference>
<dbReference type="Proteomes" id="UP000499080">
    <property type="component" value="Unassembled WGS sequence"/>
</dbReference>
<dbReference type="Gene3D" id="3.30.420.10">
    <property type="entry name" value="Ribonuclease H-like superfamily/Ribonuclease H"/>
    <property type="match status" value="1"/>
</dbReference>
<comment type="caution">
    <text evidence="2">The sequence shown here is derived from an EMBL/GenBank/DDBJ whole genome shotgun (WGS) entry which is preliminary data.</text>
</comment>
<name>A0A4Y2SC35_ARAVE</name>